<dbReference type="Gene3D" id="1.25.40.880">
    <property type="entry name" value="Alkyl sulfatase, dimerisation domain"/>
    <property type="match status" value="1"/>
</dbReference>
<accession>A0A1G8CI96</accession>
<dbReference type="Proteomes" id="UP000198854">
    <property type="component" value="Unassembled WGS sequence"/>
</dbReference>
<name>A0A1G8CI96_9VIBR</name>
<protein>
    <submittedName>
        <fullName evidence="6">Alkyl sulfatase C-terminal</fullName>
    </submittedName>
</protein>
<dbReference type="Gene3D" id="3.60.15.30">
    <property type="entry name" value="Metallo-beta-lactamase domain"/>
    <property type="match status" value="1"/>
</dbReference>
<reference evidence="6 7" key="1">
    <citation type="submission" date="2016-10" db="EMBL/GenBank/DDBJ databases">
        <authorList>
            <person name="de Groot N.N."/>
        </authorList>
    </citation>
    <scope>NUCLEOTIDE SEQUENCE [LARGE SCALE GENOMIC DNA]</scope>
    <source>
        <strain evidence="6 7">CGMCC 1.10228</strain>
    </source>
</reference>
<keyword evidence="1" id="KW-0479">Metal-binding</keyword>
<dbReference type="Pfam" id="PF14863">
    <property type="entry name" value="Alkyl_sulf_dimr"/>
    <property type="match status" value="1"/>
</dbReference>
<dbReference type="Pfam" id="PF14864">
    <property type="entry name" value="Alkyl_sulf_C"/>
    <property type="match status" value="1"/>
</dbReference>
<gene>
    <name evidence="6" type="ORF">SAMN04488136_11684</name>
</gene>
<dbReference type="InterPro" id="IPR029228">
    <property type="entry name" value="Alkyl_sulf_dimr"/>
</dbReference>
<dbReference type="SUPFAM" id="SSF55718">
    <property type="entry name" value="SCP-like"/>
    <property type="match status" value="1"/>
</dbReference>
<dbReference type="GO" id="GO:0046983">
    <property type="term" value="F:protein dimerization activity"/>
    <property type="evidence" value="ECO:0007669"/>
    <property type="project" value="InterPro"/>
</dbReference>
<evidence type="ECO:0000313" key="6">
    <source>
        <dbReference type="EMBL" id="SDH45201.1"/>
    </source>
</evidence>
<dbReference type="AlphaFoldDB" id="A0A1G8CI96"/>
<keyword evidence="2" id="KW-0378">Hydrolase</keyword>
<feature type="domain" description="Alkyl sulfatase dimerisation" evidence="4">
    <location>
        <begin position="90"/>
        <end position="218"/>
    </location>
</feature>
<keyword evidence="3" id="KW-0862">Zinc</keyword>
<dbReference type="InterPro" id="IPR052195">
    <property type="entry name" value="Bact_Alkyl/Aryl-Sulfatase"/>
</dbReference>
<evidence type="ECO:0000256" key="3">
    <source>
        <dbReference type="ARBA" id="ARBA00022833"/>
    </source>
</evidence>
<proteinExistence type="predicted"/>
<dbReference type="GO" id="GO:0016787">
    <property type="term" value="F:hydrolase activity"/>
    <property type="evidence" value="ECO:0007669"/>
    <property type="project" value="UniProtKB-KW"/>
</dbReference>
<organism evidence="6 7">
    <name type="scientific">Vibrio xiamenensis</name>
    <dbReference type="NCBI Taxonomy" id="861298"/>
    <lineage>
        <taxon>Bacteria</taxon>
        <taxon>Pseudomonadati</taxon>
        <taxon>Pseudomonadota</taxon>
        <taxon>Gammaproteobacteria</taxon>
        <taxon>Vibrionales</taxon>
        <taxon>Vibrionaceae</taxon>
        <taxon>Vibrio</taxon>
    </lineage>
</organism>
<dbReference type="PANTHER" id="PTHR43223">
    <property type="entry name" value="ALKYL/ARYL-SULFATASE"/>
    <property type="match status" value="1"/>
</dbReference>
<dbReference type="RefSeq" id="WP_093275065.1">
    <property type="nucleotide sequence ID" value="NZ_FNDD01000016.1"/>
</dbReference>
<dbReference type="EMBL" id="FNDD01000016">
    <property type="protein sequence ID" value="SDH45201.1"/>
    <property type="molecule type" value="Genomic_DNA"/>
</dbReference>
<dbReference type="InterPro" id="IPR036866">
    <property type="entry name" value="RibonucZ/Hydroxyglut_hydro"/>
</dbReference>
<evidence type="ECO:0000256" key="1">
    <source>
        <dbReference type="ARBA" id="ARBA00022723"/>
    </source>
</evidence>
<dbReference type="PANTHER" id="PTHR43223:SF2">
    <property type="entry name" value="METALLO-BETA-LACTAMASE DOMAIN-CONTAINING PROTEIN"/>
    <property type="match status" value="1"/>
</dbReference>
<sequence>MNNFFWPGTVNLYSLRGASYRDPQEWRDALTLMRDLKPEYLVSTHTRAVKGAQKVSETLINYSDMITLTYDQALRGILLGLGPDELRYFVYKPKHLADAAYNKESYGESNWYTPATFYQGLGWYDRDATKLYQLPKKEESTRLVKLMGGEDKVIAAAKDAYDNKEYAWSAQLVNHVYLIDPNNQEARQLKADSLRKLGQISVSSIGRSFTISEARALEGLETIPKLLPPKVEVVAADPDTYLNYHRVRIDPKKSENVDKMLAFNFGEKNVGLHVRRGVAEYVENVATHYQKPDIELSMDGATWARIYLNQSDLATELTNGKAKVTKGSDKEAIQILNLFDKFEQ</sequence>
<feature type="domain" description="Alkyl sulfatase C-terminal" evidence="5">
    <location>
        <begin position="235"/>
        <end position="343"/>
    </location>
</feature>
<dbReference type="InterPro" id="IPR038536">
    <property type="entry name" value="Alkyl/aryl-sulf_dimr_sf"/>
</dbReference>
<dbReference type="OrthoDB" id="9815874at2"/>
<dbReference type="SUPFAM" id="SSF56281">
    <property type="entry name" value="Metallo-hydrolase/oxidoreductase"/>
    <property type="match status" value="1"/>
</dbReference>
<dbReference type="Gene3D" id="3.30.1050.10">
    <property type="entry name" value="SCP2 sterol-binding domain"/>
    <property type="match status" value="1"/>
</dbReference>
<evidence type="ECO:0000313" key="7">
    <source>
        <dbReference type="Proteomes" id="UP000198854"/>
    </source>
</evidence>
<dbReference type="GO" id="GO:0046872">
    <property type="term" value="F:metal ion binding"/>
    <property type="evidence" value="ECO:0007669"/>
    <property type="project" value="UniProtKB-KW"/>
</dbReference>
<dbReference type="InterPro" id="IPR036527">
    <property type="entry name" value="SCP2_sterol-bd_dom_sf"/>
</dbReference>
<evidence type="ECO:0000259" key="5">
    <source>
        <dbReference type="Pfam" id="PF14864"/>
    </source>
</evidence>
<dbReference type="STRING" id="861298.SAMN04488136_11684"/>
<keyword evidence="7" id="KW-1185">Reference proteome</keyword>
<dbReference type="InterPro" id="IPR029229">
    <property type="entry name" value="Alkyl_sulf_C"/>
</dbReference>
<evidence type="ECO:0000259" key="4">
    <source>
        <dbReference type="Pfam" id="PF14863"/>
    </source>
</evidence>
<evidence type="ECO:0000256" key="2">
    <source>
        <dbReference type="ARBA" id="ARBA00022801"/>
    </source>
</evidence>